<reference evidence="5 6" key="1">
    <citation type="submission" date="2010-10" db="EMBL/GenBank/DDBJ databases">
        <authorList>
            <person name="Muzny D."/>
            <person name="Qin X."/>
            <person name="Deng J."/>
            <person name="Jiang H."/>
            <person name="Liu Y."/>
            <person name="Qu J."/>
            <person name="Song X.-Z."/>
            <person name="Zhang L."/>
            <person name="Thornton R."/>
            <person name="Coyle M."/>
            <person name="Francisco L."/>
            <person name="Jackson L."/>
            <person name="Javaid M."/>
            <person name="Korchina V."/>
            <person name="Kovar C."/>
            <person name="Mata R."/>
            <person name="Mathew T."/>
            <person name="Ngo R."/>
            <person name="Nguyen L."/>
            <person name="Nguyen N."/>
            <person name="Okwuonu G."/>
            <person name="Ongeri F."/>
            <person name="Pham C."/>
            <person name="Simmons D."/>
            <person name="Wilczek-Boney K."/>
            <person name="Hale W."/>
            <person name="Jakkamsetti A."/>
            <person name="Pham P."/>
            <person name="Ruth R."/>
            <person name="San Lucas F."/>
            <person name="Warren J."/>
            <person name="Zhang J."/>
            <person name="Zhao Z."/>
            <person name="Zhou C."/>
            <person name="Zhu D."/>
            <person name="Lee S."/>
            <person name="Bess C."/>
            <person name="Blankenburg K."/>
            <person name="Forbes L."/>
            <person name="Fu Q."/>
            <person name="Gubbala S."/>
            <person name="Hirani K."/>
            <person name="Jayaseelan J.C."/>
            <person name="Lara F."/>
            <person name="Munidasa M."/>
            <person name="Palculict T."/>
            <person name="Patil S."/>
            <person name="Pu L.-L."/>
            <person name="Saada N."/>
            <person name="Tang L."/>
            <person name="Weissenberger G."/>
            <person name="Zhu Y."/>
            <person name="Hemphill L."/>
            <person name="Shang Y."/>
            <person name="Youmans B."/>
            <person name="Ayvaz T."/>
            <person name="Ross M."/>
            <person name="Santibanez J."/>
            <person name="Aqrawi P."/>
            <person name="Gross S."/>
            <person name="Joshi V."/>
            <person name="Fowler G."/>
            <person name="Nazareth L."/>
            <person name="Reid J."/>
            <person name="Worley K."/>
            <person name="Petrosino J."/>
            <person name="Highlander S."/>
            <person name="Gibbs R."/>
        </authorList>
    </citation>
    <scope>NUCLEOTIDE SEQUENCE [LARGE SCALE GENOMIC DNA]</scope>
    <source>
        <strain evidence="5 6">ATCC 33574</strain>
    </source>
</reference>
<evidence type="ECO:0000256" key="2">
    <source>
        <dbReference type="SAM" id="Phobius"/>
    </source>
</evidence>
<proteinExistence type="predicted"/>
<evidence type="ECO:0000256" key="1">
    <source>
        <dbReference type="SAM" id="MobiDB-lite"/>
    </source>
</evidence>
<dbReference type="Pfam" id="PF19762">
    <property type="entry name" value="DUF6249"/>
    <property type="match status" value="1"/>
</dbReference>
<feature type="transmembrane region" description="Helical" evidence="2">
    <location>
        <begin position="98"/>
        <end position="130"/>
    </location>
</feature>
<feature type="signal peptide" evidence="3">
    <location>
        <begin position="1"/>
        <end position="30"/>
    </location>
</feature>
<gene>
    <name evidence="5" type="ORF">HMPREF6485_2541</name>
</gene>
<evidence type="ECO:0000256" key="3">
    <source>
        <dbReference type="SAM" id="SignalP"/>
    </source>
</evidence>
<feature type="domain" description="DUF6249" evidence="4">
    <location>
        <begin position="108"/>
        <end position="211"/>
    </location>
</feature>
<keyword evidence="6" id="KW-1185">Reference proteome</keyword>
<accession>E6KAB4</accession>
<dbReference type="Proteomes" id="UP000003112">
    <property type="component" value="Unassembled WGS sequence"/>
</dbReference>
<dbReference type="HOGENOM" id="CLU_093833_0_0_10"/>
<dbReference type="STRING" id="873513.HMPREF6485_2541"/>
<name>E6KAB4_9BACT</name>
<feature type="transmembrane region" description="Helical" evidence="2">
    <location>
        <begin position="192"/>
        <end position="209"/>
    </location>
</feature>
<sequence length="239" mass="26266">MKQPFMTLLLALTLSAAPLAFSALPLPASAAPARHTSHHAAPAPAMQDSSEPIDLFSDTTGIDTAFDDPVFTHHADDDDDEGFARDILRDLFKGGFGIGATLVALAAVLMAGLFFLAPLIIVVLIVWFLIKRRNQRIQLAQKAMETGQPIPSEALPEERQTDEYMWRHGIRTAFLGLGLTVMFALWDADFLTGIGALVMFYGVGQLVIAKWSPSRRPEKGDPKPRQDEPRQESQKEDTL</sequence>
<feature type="chain" id="PRO_5003207350" description="DUF6249 domain-containing protein" evidence="3">
    <location>
        <begin position="31"/>
        <end position="239"/>
    </location>
</feature>
<keyword evidence="3" id="KW-0732">Signal</keyword>
<feature type="transmembrane region" description="Helical" evidence="2">
    <location>
        <begin position="169"/>
        <end position="186"/>
    </location>
</feature>
<keyword evidence="2" id="KW-0472">Membrane</keyword>
<dbReference type="GeneID" id="93537181"/>
<feature type="region of interest" description="Disordered" evidence="1">
    <location>
        <begin position="213"/>
        <end position="239"/>
    </location>
</feature>
<evidence type="ECO:0000259" key="4">
    <source>
        <dbReference type="Pfam" id="PF19762"/>
    </source>
</evidence>
<organism evidence="5 6">
    <name type="scientific">Segatella buccae ATCC 33574</name>
    <dbReference type="NCBI Taxonomy" id="873513"/>
    <lineage>
        <taxon>Bacteria</taxon>
        <taxon>Pseudomonadati</taxon>
        <taxon>Bacteroidota</taxon>
        <taxon>Bacteroidia</taxon>
        <taxon>Bacteroidales</taxon>
        <taxon>Prevotellaceae</taxon>
        <taxon>Segatella</taxon>
    </lineage>
</organism>
<keyword evidence="2" id="KW-1133">Transmembrane helix</keyword>
<feature type="compositionally biased region" description="Basic and acidic residues" evidence="1">
    <location>
        <begin position="215"/>
        <end position="239"/>
    </location>
</feature>
<dbReference type="InterPro" id="IPR046216">
    <property type="entry name" value="DUF6249"/>
</dbReference>
<evidence type="ECO:0000313" key="6">
    <source>
        <dbReference type="Proteomes" id="UP000003112"/>
    </source>
</evidence>
<dbReference type="EMBL" id="AEPD01000045">
    <property type="protein sequence ID" value="EFU29521.1"/>
    <property type="molecule type" value="Genomic_DNA"/>
</dbReference>
<keyword evidence="2" id="KW-0812">Transmembrane</keyword>
<dbReference type="AlphaFoldDB" id="E6KAB4"/>
<evidence type="ECO:0000313" key="5">
    <source>
        <dbReference type="EMBL" id="EFU29521.1"/>
    </source>
</evidence>
<protein>
    <recommendedName>
        <fullName evidence="4">DUF6249 domain-containing protein</fullName>
    </recommendedName>
</protein>
<comment type="caution">
    <text evidence="5">The sequence shown here is derived from an EMBL/GenBank/DDBJ whole genome shotgun (WGS) entry which is preliminary data.</text>
</comment>
<dbReference type="RefSeq" id="WP_004346695.1">
    <property type="nucleotide sequence ID" value="NZ_GL586311.1"/>
</dbReference>
<dbReference type="eggNOG" id="ENOG5033CAQ">
    <property type="taxonomic scope" value="Bacteria"/>
</dbReference>